<gene>
    <name evidence="1" type="ORF">SAMN05421804_103150</name>
</gene>
<dbReference type="Proteomes" id="UP000183255">
    <property type="component" value="Unassembled WGS sequence"/>
</dbReference>
<protein>
    <submittedName>
        <fullName evidence="1">Uncharacterized protein</fullName>
    </submittedName>
</protein>
<name>A0A1G8LRL5_9CLOT</name>
<evidence type="ECO:0000313" key="1">
    <source>
        <dbReference type="EMBL" id="SDI57830.1"/>
    </source>
</evidence>
<organism evidence="1 2">
    <name type="scientific">Proteiniclasticum ruminis</name>
    <dbReference type="NCBI Taxonomy" id="398199"/>
    <lineage>
        <taxon>Bacteria</taxon>
        <taxon>Bacillati</taxon>
        <taxon>Bacillota</taxon>
        <taxon>Clostridia</taxon>
        <taxon>Eubacteriales</taxon>
        <taxon>Clostridiaceae</taxon>
        <taxon>Proteiniclasticum</taxon>
    </lineage>
</organism>
<proteinExistence type="predicted"/>
<dbReference type="RefSeq" id="WP_051651546.1">
    <property type="nucleotide sequence ID" value="NZ_FNDZ01000003.1"/>
</dbReference>
<sequence length="118" mass="13547">MIKLLYVSDISKIAHLEEDVRTYALEALTILDEEYGTDRDPITDLGGYVVILENPEDIQELEELHNIDLTKNPSPEFVDFIYPERGPRYTASLFLLSSDYGIIIILPYNMTPKVILKK</sequence>
<dbReference type="AlphaFoldDB" id="A0A1G8LRL5"/>
<evidence type="ECO:0000313" key="2">
    <source>
        <dbReference type="Proteomes" id="UP000183255"/>
    </source>
</evidence>
<reference evidence="1 2" key="1">
    <citation type="submission" date="2016-10" db="EMBL/GenBank/DDBJ databases">
        <authorList>
            <person name="de Groot N.N."/>
        </authorList>
    </citation>
    <scope>NUCLEOTIDE SEQUENCE [LARGE SCALE GENOMIC DNA]</scope>
    <source>
        <strain evidence="1 2">CGMCC 1.5058</strain>
    </source>
</reference>
<dbReference type="EMBL" id="FNDZ01000003">
    <property type="protein sequence ID" value="SDI57830.1"/>
    <property type="molecule type" value="Genomic_DNA"/>
</dbReference>
<accession>A0A1G8LRL5</accession>